<dbReference type="AlphaFoldDB" id="A0A2N5XTH1"/>
<comment type="similarity">
    <text evidence="1">Belongs to the membrane fusion protein (MFP) (TC 8.A.1) family.</text>
</comment>
<gene>
    <name evidence="7" type="ORF">C0081_07410</name>
</gene>
<dbReference type="GO" id="GO:1990281">
    <property type="term" value="C:efflux pump complex"/>
    <property type="evidence" value="ECO:0007669"/>
    <property type="project" value="TreeGrafter"/>
</dbReference>
<evidence type="ECO:0000313" key="7">
    <source>
        <dbReference type="EMBL" id="PLW77812.1"/>
    </source>
</evidence>
<dbReference type="InterPro" id="IPR058625">
    <property type="entry name" value="MdtA-like_BSH"/>
</dbReference>
<feature type="region of interest" description="Disordered" evidence="3">
    <location>
        <begin position="56"/>
        <end position="95"/>
    </location>
</feature>
<evidence type="ECO:0000256" key="1">
    <source>
        <dbReference type="ARBA" id="ARBA00009477"/>
    </source>
</evidence>
<dbReference type="GO" id="GO:0015562">
    <property type="term" value="F:efflux transmembrane transporter activity"/>
    <property type="evidence" value="ECO:0007669"/>
    <property type="project" value="TreeGrafter"/>
</dbReference>
<dbReference type="Gene3D" id="2.40.50.100">
    <property type="match status" value="1"/>
</dbReference>
<organism evidence="7 8">
    <name type="scientific">Cohaesibacter celericrescens</name>
    <dbReference type="NCBI Taxonomy" id="2067669"/>
    <lineage>
        <taxon>Bacteria</taxon>
        <taxon>Pseudomonadati</taxon>
        <taxon>Pseudomonadota</taxon>
        <taxon>Alphaproteobacteria</taxon>
        <taxon>Hyphomicrobiales</taxon>
        <taxon>Cohaesibacteraceae</taxon>
    </lineage>
</organism>
<evidence type="ECO:0000259" key="5">
    <source>
        <dbReference type="Pfam" id="PF25917"/>
    </source>
</evidence>
<proteinExistence type="inferred from homology"/>
<comment type="caution">
    <text evidence="7">The sequence shown here is derived from an EMBL/GenBank/DDBJ whole genome shotgun (WGS) entry which is preliminary data.</text>
</comment>
<keyword evidence="8" id="KW-1185">Reference proteome</keyword>
<keyword evidence="4" id="KW-0812">Transmembrane</keyword>
<feature type="compositionally biased region" description="Polar residues" evidence="3">
    <location>
        <begin position="56"/>
        <end position="66"/>
    </location>
</feature>
<evidence type="ECO:0000256" key="3">
    <source>
        <dbReference type="SAM" id="MobiDB-lite"/>
    </source>
</evidence>
<dbReference type="EMBL" id="PKUQ01000014">
    <property type="protein sequence ID" value="PLW77812.1"/>
    <property type="molecule type" value="Genomic_DNA"/>
</dbReference>
<keyword evidence="2" id="KW-0175">Coiled coil</keyword>
<feature type="transmembrane region" description="Helical" evidence="4">
    <location>
        <begin position="21"/>
        <end position="41"/>
    </location>
</feature>
<dbReference type="OrthoDB" id="9806939at2"/>
<dbReference type="PANTHER" id="PTHR30469:SF11">
    <property type="entry name" value="BLL4320 PROTEIN"/>
    <property type="match status" value="1"/>
</dbReference>
<dbReference type="Gene3D" id="2.40.30.170">
    <property type="match status" value="1"/>
</dbReference>
<feature type="compositionally biased region" description="Low complexity" evidence="3">
    <location>
        <begin position="67"/>
        <end position="88"/>
    </location>
</feature>
<dbReference type="InterPro" id="IPR058792">
    <property type="entry name" value="Beta-barrel_RND_2"/>
</dbReference>
<feature type="region of interest" description="Disordered" evidence="3">
    <location>
        <begin position="403"/>
        <end position="435"/>
    </location>
</feature>
<protein>
    <submittedName>
        <fullName evidence="7">Uncharacterized protein</fullName>
    </submittedName>
</protein>
<evidence type="ECO:0000259" key="6">
    <source>
        <dbReference type="Pfam" id="PF25954"/>
    </source>
</evidence>
<dbReference type="Pfam" id="PF25954">
    <property type="entry name" value="Beta-barrel_RND_2"/>
    <property type="match status" value="1"/>
</dbReference>
<name>A0A2N5XTH1_9HYPH</name>
<dbReference type="Proteomes" id="UP000234881">
    <property type="component" value="Unassembled WGS sequence"/>
</dbReference>
<feature type="domain" description="CusB-like beta-barrel" evidence="6">
    <location>
        <begin position="260"/>
        <end position="334"/>
    </location>
</feature>
<dbReference type="NCBIfam" id="TIGR01730">
    <property type="entry name" value="RND_mfp"/>
    <property type="match status" value="1"/>
</dbReference>
<dbReference type="InterPro" id="IPR006143">
    <property type="entry name" value="RND_pump_MFP"/>
</dbReference>
<feature type="compositionally biased region" description="Polar residues" evidence="3">
    <location>
        <begin position="410"/>
        <end position="435"/>
    </location>
</feature>
<evidence type="ECO:0000313" key="8">
    <source>
        <dbReference type="Proteomes" id="UP000234881"/>
    </source>
</evidence>
<dbReference type="SUPFAM" id="SSF111369">
    <property type="entry name" value="HlyD-like secretion proteins"/>
    <property type="match status" value="1"/>
</dbReference>
<reference evidence="7 8" key="1">
    <citation type="submission" date="2018-01" db="EMBL/GenBank/DDBJ databases">
        <title>The draft genome sequence of Cohaesibacter sp. H1304.</title>
        <authorList>
            <person name="Wang N.-N."/>
            <person name="Du Z.-J."/>
        </authorList>
    </citation>
    <scope>NUCLEOTIDE SEQUENCE [LARGE SCALE GENOMIC DNA]</scope>
    <source>
        <strain evidence="7 8">H1304</strain>
    </source>
</reference>
<accession>A0A2N5XTH1</accession>
<dbReference type="Gene3D" id="2.40.420.20">
    <property type="match status" value="1"/>
</dbReference>
<feature type="domain" description="Multidrug resistance protein MdtA-like barrel-sandwich hybrid" evidence="5">
    <location>
        <begin position="125"/>
        <end position="251"/>
    </location>
</feature>
<dbReference type="Pfam" id="PF25917">
    <property type="entry name" value="BSH_RND"/>
    <property type="match status" value="1"/>
</dbReference>
<keyword evidence="4" id="KW-0472">Membrane</keyword>
<dbReference type="Gene3D" id="1.10.287.470">
    <property type="entry name" value="Helix hairpin bin"/>
    <property type="match status" value="1"/>
</dbReference>
<feature type="coiled-coil region" evidence="2">
    <location>
        <begin position="153"/>
        <end position="185"/>
    </location>
</feature>
<evidence type="ECO:0000256" key="4">
    <source>
        <dbReference type="SAM" id="Phobius"/>
    </source>
</evidence>
<keyword evidence="4" id="KW-1133">Transmembrane helix</keyword>
<sequence>MRRKSDNDQYICVFSTTALDLMKHIISILIAAVLILAAYLYQFGLPAFLSSSDVLPPQNSTSQGQKSSASNAPSADPSARNAKRSSAPGRRRRGAEATFVTLADVEVEPYEDSYSSIGTGVAQQSVTLVSEVSGQIKEVLFDGTSRVSKGDELIKLEDESQRINVEIAQAQLSKALDSLERYQSLQKRNKDVVSEVTMKEAESAVAVAQGNLALARKSLADRTIKSPINGRLGLAEIEVGDFLSSGKEIVNINNTKTILVTFELPERAVNILALNKEIRASTPSTQGKVFAGKIVAFDSQIDDVTRTVTVKAAINNDDGLLWPGMTFTVRLVEESKAMPSIPSLSLTWTRDGTFVWIAEKGKVKTVPVIIRNRQDDTIWVSGDLKQGMKVVVDGVHKLRPGASIAVAGRTGQQETKAPTNEPESTQRSTNQEKAQ</sequence>
<dbReference type="PANTHER" id="PTHR30469">
    <property type="entry name" value="MULTIDRUG RESISTANCE PROTEIN MDTA"/>
    <property type="match status" value="1"/>
</dbReference>
<evidence type="ECO:0000256" key="2">
    <source>
        <dbReference type="SAM" id="Coils"/>
    </source>
</evidence>